<protein>
    <submittedName>
        <fullName evidence="3">Aminoglycoside phosphotransferase family protein</fullName>
    </submittedName>
</protein>
<dbReference type="GeneID" id="79932649"/>
<dbReference type="SUPFAM" id="SSF56112">
    <property type="entry name" value="Protein kinase-like (PK-like)"/>
    <property type="match status" value="1"/>
</dbReference>
<dbReference type="InterPro" id="IPR002575">
    <property type="entry name" value="Aminoglycoside_PTrfase"/>
</dbReference>
<reference evidence="3" key="1">
    <citation type="submission" date="2020-09" db="EMBL/GenBank/DDBJ databases">
        <title>Streptomyces canutascabiei sp. nov., which causes potato common scab and is distributed across the world.</title>
        <authorList>
            <person name="Nguyen H.P."/>
            <person name="Weisberg A.J."/>
            <person name="Chang J.H."/>
            <person name="Clarke C.R."/>
        </authorList>
    </citation>
    <scope>NUCLEOTIDE SEQUENCE</scope>
    <source>
        <strain evidence="3">ID-01-6.2a</strain>
    </source>
</reference>
<dbReference type="InterPro" id="IPR011009">
    <property type="entry name" value="Kinase-like_dom_sf"/>
</dbReference>
<sequence>MPADSDSKGRRRADEMSADPGAVEGPLSGYHHETYVFQLPPEAGADTESGTGAAVRWKCREPRESLLWFDRRCFDSEERLLTELQGRIDNIPELIEVEGTVLQRFVEGETLGALHPSGTPVPDREFGQILALFRQLVAVRPRSLLVKRRCERRDRAGEGDSAGFLDRLICFTEDRVYGDNLPEYGDLFAELNLDSDSFKQLRKHVSGLRERPFCLLHADLHRENLIVDRDRRLWAIDWELAMFGDPLYDLATHLYLMRYPPEQERWMTQRWCSLVEEVRSGSSRGWREDLPKLLDYKKAQSVFTDVIRTSQALRLAPATDRATLRSMLRSASWTVWDVLSRGAYPLGVEKVPGVTAIEAALTRWLRPRAGGA</sequence>
<gene>
    <name evidence="3" type="ORF">IHE70_16755</name>
</gene>
<dbReference type="Pfam" id="PF01636">
    <property type="entry name" value="APH"/>
    <property type="match status" value="1"/>
</dbReference>
<proteinExistence type="predicted"/>
<evidence type="ECO:0000259" key="2">
    <source>
        <dbReference type="Pfam" id="PF01636"/>
    </source>
</evidence>
<dbReference type="InterPro" id="IPR052077">
    <property type="entry name" value="CcrZ_PhaseVar_Mediator"/>
</dbReference>
<dbReference type="PANTHER" id="PTHR40086:SF1">
    <property type="entry name" value="CELL CYCLE REGULATOR CCRZ"/>
    <property type="match status" value="1"/>
</dbReference>
<dbReference type="Gene3D" id="3.90.1200.10">
    <property type="match status" value="1"/>
</dbReference>
<dbReference type="EMBL" id="JACYXT010000006">
    <property type="protein sequence ID" value="MBD9724837.1"/>
    <property type="molecule type" value="Genomic_DNA"/>
</dbReference>
<dbReference type="AlphaFoldDB" id="A0A927L3I4"/>
<dbReference type="Proteomes" id="UP000661025">
    <property type="component" value="Unassembled WGS sequence"/>
</dbReference>
<accession>A0A927L3I4</accession>
<dbReference type="PANTHER" id="PTHR40086">
    <property type="entry name" value="PHOSPHOTRANSFERASE YTMP-RELATED"/>
    <property type="match status" value="1"/>
</dbReference>
<feature type="region of interest" description="Disordered" evidence="1">
    <location>
        <begin position="1"/>
        <end position="25"/>
    </location>
</feature>
<feature type="domain" description="Aminoglycoside phosphotransferase" evidence="2">
    <location>
        <begin position="93"/>
        <end position="274"/>
    </location>
</feature>
<name>A0A927L3I4_9ACTN</name>
<evidence type="ECO:0000256" key="1">
    <source>
        <dbReference type="SAM" id="MobiDB-lite"/>
    </source>
</evidence>
<feature type="compositionally biased region" description="Basic and acidic residues" evidence="1">
    <location>
        <begin position="1"/>
        <end position="15"/>
    </location>
</feature>
<comment type="caution">
    <text evidence="3">The sequence shown here is derived from an EMBL/GenBank/DDBJ whole genome shotgun (WGS) entry which is preliminary data.</text>
</comment>
<dbReference type="RefSeq" id="WP_192361640.1">
    <property type="nucleotide sequence ID" value="NZ_CP119182.1"/>
</dbReference>
<evidence type="ECO:0000313" key="4">
    <source>
        <dbReference type="Proteomes" id="UP000661025"/>
    </source>
</evidence>
<evidence type="ECO:0000313" key="3">
    <source>
        <dbReference type="EMBL" id="MBD9724837.1"/>
    </source>
</evidence>
<organism evidence="3 4">
    <name type="scientific">Streptomyces caniscabiei</name>
    <dbReference type="NCBI Taxonomy" id="2746961"/>
    <lineage>
        <taxon>Bacteria</taxon>
        <taxon>Bacillati</taxon>
        <taxon>Actinomycetota</taxon>
        <taxon>Actinomycetes</taxon>
        <taxon>Kitasatosporales</taxon>
        <taxon>Streptomycetaceae</taxon>
        <taxon>Streptomyces</taxon>
    </lineage>
</organism>